<dbReference type="RefSeq" id="WP_157176722.1">
    <property type="nucleotide sequence ID" value="NZ_BMJP01000002.1"/>
</dbReference>
<dbReference type="PANTHER" id="PTHR10625">
    <property type="entry name" value="HISTONE DEACETYLASE HDAC1-RELATED"/>
    <property type="match status" value="1"/>
</dbReference>
<dbReference type="PANTHER" id="PTHR10625:SF17">
    <property type="entry name" value="HISTONE DEACETYLASE 8"/>
    <property type="match status" value="1"/>
</dbReference>
<evidence type="ECO:0000313" key="7">
    <source>
        <dbReference type="EMBL" id="MBB5728951.1"/>
    </source>
</evidence>
<dbReference type="SUPFAM" id="SSF52768">
    <property type="entry name" value="Arginase/deacetylase"/>
    <property type="match status" value="1"/>
</dbReference>
<organism evidence="7 8">
    <name type="scientific">Sphingomonas prati</name>
    <dbReference type="NCBI Taxonomy" id="1843237"/>
    <lineage>
        <taxon>Bacteria</taxon>
        <taxon>Pseudomonadati</taxon>
        <taxon>Pseudomonadota</taxon>
        <taxon>Alphaproteobacteria</taxon>
        <taxon>Sphingomonadales</taxon>
        <taxon>Sphingomonadaceae</taxon>
        <taxon>Sphingomonas</taxon>
    </lineage>
</organism>
<comment type="similarity">
    <text evidence="2">Belongs to the histone deacetylase family.</text>
</comment>
<reference evidence="7 8" key="1">
    <citation type="submission" date="2020-08" db="EMBL/GenBank/DDBJ databases">
        <title>Genomic Encyclopedia of Type Strains, Phase IV (KMG-IV): sequencing the most valuable type-strain genomes for metagenomic binning, comparative biology and taxonomic classification.</title>
        <authorList>
            <person name="Goeker M."/>
        </authorList>
    </citation>
    <scope>NUCLEOTIDE SEQUENCE [LARGE SCALE GENOMIC DNA]</scope>
    <source>
        <strain evidence="7 8">DSM 103336</strain>
    </source>
</reference>
<dbReference type="InterPro" id="IPR023696">
    <property type="entry name" value="Ureohydrolase_dom_sf"/>
</dbReference>
<dbReference type="AlphaFoldDB" id="A0A7W9BS26"/>
<dbReference type="GO" id="GO:0040029">
    <property type="term" value="P:epigenetic regulation of gene expression"/>
    <property type="evidence" value="ECO:0007669"/>
    <property type="project" value="TreeGrafter"/>
</dbReference>
<sequence>MITVFDDRQFGHRPVHEFFNGALAAHADTPARATGILRAIGDTVAPTDHGMAPLAAVHDPAYLTFLTEAHDRWLAAGRTGDAIGYAWPVVGRRPLDLTRIDALLGRYTADAVTPIGAGTWDATYWGAQTALTALDHVLAGDRSAFALCRPPGHHAGRDYAGGYCFLNNAAIIAQAAVGAGRRVAILDVDYHHGNGTQDIFYDRGDVTFVSIHADPHTDFPYFWGHPDEHGAGDGLGANHNIILPRGTGWADYAPALDRSLDLIAASGADLLVLSFGADTYEGDPISGFALKTEDFATMAHRIAATGLPTVIVMEGGYAVDALGSNVATLLSGF</sequence>
<dbReference type="InterPro" id="IPR000286">
    <property type="entry name" value="HDACs"/>
</dbReference>
<proteinExistence type="inferred from homology"/>
<dbReference type="InterPro" id="IPR023801">
    <property type="entry name" value="His_deacetylse_dom"/>
</dbReference>
<protein>
    <submittedName>
        <fullName evidence="7">Acetoin utilization deacetylase AcuC-like enzyme</fullName>
    </submittedName>
</protein>
<dbReference type="Pfam" id="PF00850">
    <property type="entry name" value="Hist_deacetyl"/>
    <property type="match status" value="1"/>
</dbReference>
<dbReference type="GO" id="GO:0046872">
    <property type="term" value="F:metal ion binding"/>
    <property type="evidence" value="ECO:0007669"/>
    <property type="project" value="UniProtKB-KW"/>
</dbReference>
<dbReference type="CDD" id="cd10001">
    <property type="entry name" value="HDAC_classII_APAH"/>
    <property type="match status" value="1"/>
</dbReference>
<keyword evidence="8" id="KW-1185">Reference proteome</keyword>
<evidence type="ECO:0000259" key="6">
    <source>
        <dbReference type="Pfam" id="PF00850"/>
    </source>
</evidence>
<evidence type="ECO:0000256" key="5">
    <source>
        <dbReference type="ARBA" id="ARBA00022833"/>
    </source>
</evidence>
<dbReference type="OrthoDB" id="9808367at2"/>
<dbReference type="EMBL" id="JACIJR010000003">
    <property type="protein sequence ID" value="MBB5728951.1"/>
    <property type="molecule type" value="Genomic_DNA"/>
</dbReference>
<dbReference type="InterPro" id="IPR037138">
    <property type="entry name" value="His_deacetylse_dom_sf"/>
</dbReference>
<feature type="domain" description="Histone deacetylase" evidence="6">
    <location>
        <begin position="44"/>
        <end position="331"/>
    </location>
</feature>
<evidence type="ECO:0000313" key="8">
    <source>
        <dbReference type="Proteomes" id="UP000546701"/>
    </source>
</evidence>
<comment type="caution">
    <text evidence="7">The sequence shown here is derived from an EMBL/GenBank/DDBJ whole genome shotgun (WGS) entry which is preliminary data.</text>
</comment>
<name>A0A7W9BS26_9SPHN</name>
<evidence type="ECO:0000256" key="4">
    <source>
        <dbReference type="ARBA" id="ARBA00022801"/>
    </source>
</evidence>
<evidence type="ECO:0000256" key="3">
    <source>
        <dbReference type="ARBA" id="ARBA00022723"/>
    </source>
</evidence>
<dbReference type="PRINTS" id="PR01270">
    <property type="entry name" value="HDASUPER"/>
</dbReference>
<dbReference type="GO" id="GO:0016787">
    <property type="term" value="F:hydrolase activity"/>
    <property type="evidence" value="ECO:0007669"/>
    <property type="project" value="UniProtKB-KW"/>
</dbReference>
<dbReference type="Gene3D" id="3.40.800.20">
    <property type="entry name" value="Histone deacetylase domain"/>
    <property type="match status" value="1"/>
</dbReference>
<evidence type="ECO:0000256" key="1">
    <source>
        <dbReference type="ARBA" id="ARBA00001947"/>
    </source>
</evidence>
<evidence type="ECO:0000256" key="2">
    <source>
        <dbReference type="ARBA" id="ARBA00005947"/>
    </source>
</evidence>
<dbReference type="GO" id="GO:0004407">
    <property type="term" value="F:histone deacetylase activity"/>
    <property type="evidence" value="ECO:0007669"/>
    <property type="project" value="TreeGrafter"/>
</dbReference>
<comment type="cofactor">
    <cofactor evidence="1">
        <name>Zn(2+)</name>
        <dbReference type="ChEBI" id="CHEBI:29105"/>
    </cofactor>
</comment>
<accession>A0A7W9BS26</accession>
<keyword evidence="5" id="KW-0862">Zinc</keyword>
<dbReference type="Proteomes" id="UP000546701">
    <property type="component" value="Unassembled WGS sequence"/>
</dbReference>
<keyword evidence="4" id="KW-0378">Hydrolase</keyword>
<gene>
    <name evidence="7" type="ORF">FHS99_001429</name>
</gene>
<keyword evidence="3" id="KW-0479">Metal-binding</keyword>